<feature type="compositionally biased region" description="Basic and acidic residues" evidence="6">
    <location>
        <begin position="2650"/>
        <end position="2668"/>
    </location>
</feature>
<dbReference type="InterPro" id="IPR049551">
    <property type="entry name" value="PKS_DH_C"/>
</dbReference>
<proteinExistence type="predicted"/>
<feature type="region of interest" description="Disordered" evidence="6">
    <location>
        <begin position="1333"/>
        <end position="1356"/>
    </location>
</feature>
<dbReference type="InterPro" id="IPR050091">
    <property type="entry name" value="PKS_NRPS_Biosynth_Enz"/>
</dbReference>
<dbReference type="Pfam" id="PF00550">
    <property type="entry name" value="PP-binding"/>
    <property type="match status" value="2"/>
</dbReference>
<dbReference type="CDD" id="cd00833">
    <property type="entry name" value="PKS"/>
    <property type="match status" value="1"/>
</dbReference>
<sequence length="3224" mass="332492">TLGQPPATGDDPSPDQDDTTTTAATTTVTTTTAGTSTEEGVPFVLSAKTETALRAQAGLLHDVLAGGSAAPKDVAFTLTRRSRLERRAVVDTALGDPVRALAALRDGVRHPAVVTGRALPDQRLAFLFSGQGAQRAGMGAGLLETSTVYAAAFDEISTLLEPHIGTGLRDLIADPERLGQTLYAQPALFAVEVALYRLAESYGLRPDFLIGHSVGELAAAHVAGVLDLPSACALVAARGRLMQAARDDGAMAAFAATPEEAAGLAASAGGTVEVAAVNGPASVVLSGDADEIDRLVARWKGEGRKATRLKVSHAFHSAHMDGVLEEFRQVVAGLTFAPARLPIVSTATGALAGEREMSGPDYWVAQLRGTVRFADAVRAAREAGATRFAELGPDGSLAAHAQETCTAQRDAAQRDTARGGTAGRDAPKGEGAQGDTASGDTAGEDAARGGTAGGDAAKGEAGEVVAAKVVTAEVVAVPLLRTGRPDAAAVRAALARLHVAGVPVDFGPLVAGGRLTDLPTYPFETRRYWLLPAADDGPPAAFGLDAPPHPLLAGTAELPGGSRLFTGVLSTRRQPWLADHRIGGRVLVPAMALADLALAVGGEAGLPTLGEFVMRAPLELDGRGEVRLQAALSPDGELTVRSRALEAAEWTVNATATLTREEVAPGAPVGSGPGHRVDPGTPEATYRLLAEHGYEYGPAFQGLLSAWRDGDDLYAEVASPPSPRGDAARHAARPALLDAALHALSLDGIDGPRRVPYALSGVRAPAAPASGGRPPHPTRIRARFTPLAPDAYRADLIGDDGREVLTVERLRLRPLPSAAAVYGLHWEARPRPEPAAGAVLAGVAAVADLLERPPSLALLHGLDRDDDPYTALDEAREVLRRWAAGDGGRLVVLTRGLAVDDAEAARPSTAALWGLVRAARAEHPGRFALLDIGPEDGPEDPELLAAAGAAFPEAAIRSGAPLVPRLGPAPAAPSSSGPLWPRSAAGGTVLVTGGLGALGRRIAAHLVTRHGVRNLLLVSRRGERHPDSSAAQAELAALGAAVAVRACDPADAEALTALLGGLDAPLTGVVHAAGVAEDATLERLTGAALRRALDAKLTGARNLDEATRDADLDAFALFGSVAGVLGTAGQGAYAAANAALDAVARRRRRAGRPAVTVHWGLWDLGEGMSGALGDVDVARLGRAGIRPMAPADGLGLFDDALRSDAPVVVAGNLDLAVAAARHRPRAAAPASAASATTPAAALAAVPIVAGPGRRDTARLVLDAVAAVLGHADGAEIDPDRPFTDLGVDSLTALELRNRLGDDLGVRLPATVVFDHPTPAALIGLLDALAGGPDLPGAPDGDAHPGAGAREREPYDPDGDAVAIVGMACRFPGGARTPAELWELLVSGTDAITEFPTDRGWDPDLFDPDPEHPGTSITRHGGFLHDAAEFDPEFFGISPREALAVDPQQRLLLQTAWEAVEDAGIDPATLRGSQSGVFVGVMYSDYGARVHQRRGAARDLEGYLVSGSAGSVASGRISYTLGLEGPAVTVDTACSSSLVAVHQAVQALRLGECGLALAGGSTVMASPATFVEFSRQRGLAPDGRCKPFSADADGTAWGEGVGLLVLERLADARRNGHRVLAVVRGSAVNQDGASNGLTAPNGPAQERVIRAALRSAGLRPADVDVLEAHGTGTRLGDPIEAGAVLGTYGQDRDGRAPLLMGSLKSNIGHTQAAAGVAGIMKMVLAMRHGRVPATLHLSRPTEHVDWSGGAVAVPAEAVPWPGTPGPRRAAVSSFGISGTNAHVILEMGDEPRAEGPAPDEATPVVPWVLSARTDEGLREQAARLRRHVAADPGLRIADVALSLGVTRTAFDRRAVVLGRDRAELIAGLDHLIAGSTPPPGAFPAVVTGTAVRGRTAVLFAGQGGQRTGMGTELYRTFPAYARAFDEVCEQLRRADGVDVAAVVAGEGEPGLIHRTRYTQASLFALEVALFRLLESWGLPVDALAGHSVGEIAAAHVAGALTLPDAAALVAARGRLMQELPEGGLMAAVQADRATVELLARETGVRVDVAAVNAPGSVVISGEAGPVERLTAHLAGLGHRVKRLTVSHAFHSALMEPMLAPFRAEIAGLSAAPPRRTLVSTLTAEEADADVLGSAEHWADQVRGTVLFADAVARLRGLGAVRFLEIGPDAALTAMVRQCDLGEDAVAAAALGRGDDEAAALWSFVARAFVAGVAWDWRALLGGGTVVPLPTYPFRRERLWLAAPGEDGSAAGVGAEKPDHPLLMAAVAVPDGGQTVYTGVLSAARQPWLADHLLAGVPVLPAAALLDVTSWLADRHGGHAVRELELRSPVTIPAEREVHLRITVDGARVRVHGRPAGTEEWIQHAEAALDGDAAAPVWSGRRPPAAEPVDVTGAYELFAARGYGYGPAFQGLRALWRAGDELYAEVETGAGLTPGLLDAAFHPWIATAQDPPEGHIPVPYAFRGVRLHAVPAGRLLVRIRHTGEETFALDAVDAQGSPVLSVAEARVRPVEERALLGAAGAATRPYEVVWVSAPPDEPAAARPDALSDPAAGSGDLVVLAPDGLLADGSFPVLAYPAGTGGAPSEADADGSDAGRADAGEVDDVAGAVREALRRAREAILGLPADGRLVVVTQGAVTRELVTEGAIAGDPAARTDHTDHHNSDRGDHTDQHRIDYQHSDHSHRAGDRIDRADRADLAGHTDRAGLVGAALWGLVRTARLEFPGRIGVVDVDAHPESLALLPRVLAAEPGQLALRHGETLRPRLRPVTGAPDAPPDLGAGTVLVTGAGGALGAEVTRHLVTRHGARSLLLVSRRGDADPALRALAGELAARDGVEVRTAACDVADPAAAGALVGEVAGSLTAVFHVAGALDDAVLENATPERIDRVLRPKVDGAWNLHRLTARLPLRAFVLFSSVAGVLGNAGQAGYAAANAFLDALAERRRAAGLAGLSLAWGLWDTGPGRGMAGELSEAAQSRLARMGVRALTTDEALGLLDDALGAGQAVLVPARFDRGALARRPGDLPEVLADLAPARPAVRALPLSRRLDGLSEDAARALVRDVVAGRVAEVLGLAGGARVPDDRGLFDLGLDSLTAIELRNRLGEEIGDRLPATVLFDHPTVRELTAHLLERLRPEREVFDPAALDGWVSAAADLMADDGRRAGLVRALRGALTALGATRGAYGGNAGNGANGGNGGNGHDPVGSLDGSLDGVEAASDDELFGLLDRELSE</sequence>
<dbReference type="InterPro" id="IPR018201">
    <property type="entry name" value="Ketoacyl_synth_AS"/>
</dbReference>
<evidence type="ECO:0000256" key="1">
    <source>
        <dbReference type="ARBA" id="ARBA00022450"/>
    </source>
</evidence>
<dbReference type="InterPro" id="IPR032821">
    <property type="entry name" value="PKS_assoc"/>
</dbReference>
<dbReference type="SUPFAM" id="SSF53901">
    <property type="entry name" value="Thiolase-like"/>
    <property type="match status" value="1"/>
</dbReference>
<dbReference type="Pfam" id="PF14765">
    <property type="entry name" value="PS-DH"/>
    <property type="match status" value="2"/>
</dbReference>
<dbReference type="InterPro" id="IPR049552">
    <property type="entry name" value="PKS_DH_N"/>
</dbReference>
<keyword evidence="2" id="KW-0597">Phosphoprotein</keyword>
<feature type="non-terminal residue" evidence="10">
    <location>
        <position position="1"/>
    </location>
</feature>
<dbReference type="Pfam" id="PF02801">
    <property type="entry name" value="Ketoacyl-synt_C"/>
    <property type="match status" value="1"/>
</dbReference>
<dbReference type="InterPro" id="IPR001227">
    <property type="entry name" value="Ac_transferase_dom_sf"/>
</dbReference>
<comment type="caution">
    <text evidence="10">The sequence shown here is derived from an EMBL/GenBank/DDBJ whole genome shotgun (WGS) entry which is preliminary data.</text>
</comment>
<dbReference type="Gene3D" id="3.30.70.3290">
    <property type="match status" value="3"/>
</dbReference>
<feature type="region of interest" description="C-terminal hotdog fold" evidence="5">
    <location>
        <begin position="2384"/>
        <end position="2514"/>
    </location>
</feature>
<dbReference type="Pfam" id="PF08659">
    <property type="entry name" value="KR"/>
    <property type="match status" value="2"/>
</dbReference>
<evidence type="ECO:0000256" key="6">
    <source>
        <dbReference type="SAM" id="MobiDB-lite"/>
    </source>
</evidence>
<dbReference type="SMART" id="SM00822">
    <property type="entry name" value="PKS_KR"/>
    <property type="match status" value="2"/>
</dbReference>
<dbReference type="Gene3D" id="3.10.129.110">
    <property type="entry name" value="Polyketide synthase dehydratase"/>
    <property type="match status" value="2"/>
</dbReference>
<dbReference type="SUPFAM" id="SSF47336">
    <property type="entry name" value="ACP-like"/>
    <property type="match status" value="2"/>
</dbReference>
<keyword evidence="1" id="KW-0596">Phosphopantetheine</keyword>
<feature type="compositionally biased region" description="Low complexity" evidence="6">
    <location>
        <begin position="1333"/>
        <end position="1347"/>
    </location>
</feature>
<evidence type="ECO:0000256" key="5">
    <source>
        <dbReference type="PROSITE-ProRule" id="PRU01363"/>
    </source>
</evidence>
<dbReference type="Gene3D" id="3.40.366.10">
    <property type="entry name" value="Malonyl-Coenzyme A Acyl Carrier Protein, domain 2"/>
    <property type="match status" value="3"/>
</dbReference>
<dbReference type="Gene3D" id="3.40.50.720">
    <property type="entry name" value="NAD(P)-binding Rossmann-like Domain"/>
    <property type="match status" value="2"/>
</dbReference>
<evidence type="ECO:0000256" key="3">
    <source>
        <dbReference type="ARBA" id="ARBA00022679"/>
    </source>
</evidence>
<dbReference type="SUPFAM" id="SSF55048">
    <property type="entry name" value="Probable ACP-binding domain of malonyl-CoA ACP transacylase"/>
    <property type="match status" value="2"/>
</dbReference>
<dbReference type="PROSITE" id="PS00012">
    <property type="entry name" value="PHOSPHOPANTETHEINE"/>
    <property type="match status" value="2"/>
</dbReference>
<dbReference type="Gene3D" id="1.10.1200.10">
    <property type="entry name" value="ACP-like"/>
    <property type="match status" value="2"/>
</dbReference>
<evidence type="ECO:0000256" key="4">
    <source>
        <dbReference type="ARBA" id="ARBA00023315"/>
    </source>
</evidence>
<feature type="domain" description="Ketosynthase family 3 (KS3)" evidence="8">
    <location>
        <begin position="1358"/>
        <end position="1786"/>
    </location>
</feature>
<organism evidence="10 11">
    <name type="scientific">Microbispora triticiradicis</name>
    <dbReference type="NCBI Taxonomy" id="2200763"/>
    <lineage>
        <taxon>Bacteria</taxon>
        <taxon>Bacillati</taxon>
        <taxon>Actinomycetota</taxon>
        <taxon>Actinomycetes</taxon>
        <taxon>Streptosporangiales</taxon>
        <taxon>Streptosporangiaceae</taxon>
        <taxon>Microbispora</taxon>
    </lineage>
</organism>
<dbReference type="SMART" id="SM00823">
    <property type="entry name" value="PKS_PP"/>
    <property type="match status" value="2"/>
</dbReference>
<dbReference type="EMBL" id="QFZU02000117">
    <property type="protein sequence ID" value="RGA02645.1"/>
    <property type="molecule type" value="Genomic_DNA"/>
</dbReference>
<accession>A0ABX9LFG5</accession>
<dbReference type="CDD" id="cd08956">
    <property type="entry name" value="KR_3_FAS_SDR_x"/>
    <property type="match status" value="1"/>
</dbReference>
<dbReference type="InterPro" id="IPR014031">
    <property type="entry name" value="Ketoacyl_synth_C"/>
</dbReference>
<evidence type="ECO:0000259" key="9">
    <source>
        <dbReference type="PROSITE" id="PS52019"/>
    </source>
</evidence>
<dbReference type="PROSITE" id="PS50075">
    <property type="entry name" value="CARRIER"/>
    <property type="match status" value="2"/>
</dbReference>
<dbReference type="Proteomes" id="UP000262538">
    <property type="component" value="Unassembled WGS sequence"/>
</dbReference>
<keyword evidence="11" id="KW-1185">Reference proteome</keyword>
<dbReference type="PROSITE" id="PS00606">
    <property type="entry name" value="KS3_1"/>
    <property type="match status" value="1"/>
</dbReference>
<feature type="region of interest" description="N-terminal hotdog fold" evidence="5">
    <location>
        <begin position="2258"/>
        <end position="2374"/>
    </location>
</feature>
<feature type="region of interest" description="C-terminal hotdog fold" evidence="5">
    <location>
        <begin position="677"/>
        <end position="821"/>
    </location>
</feature>
<dbReference type="InterPro" id="IPR013968">
    <property type="entry name" value="PKS_KR"/>
</dbReference>
<dbReference type="PROSITE" id="PS52004">
    <property type="entry name" value="KS3_2"/>
    <property type="match status" value="1"/>
</dbReference>
<dbReference type="InterPro" id="IPR006162">
    <property type="entry name" value="Ppantetheine_attach_site"/>
</dbReference>
<evidence type="ECO:0000313" key="11">
    <source>
        <dbReference type="Proteomes" id="UP000262538"/>
    </source>
</evidence>
<evidence type="ECO:0000256" key="2">
    <source>
        <dbReference type="ARBA" id="ARBA00022553"/>
    </source>
</evidence>
<feature type="active site" description="Proton acceptor; for dehydratase activity" evidence="5">
    <location>
        <position position="2290"/>
    </location>
</feature>
<evidence type="ECO:0000259" key="7">
    <source>
        <dbReference type="PROSITE" id="PS50075"/>
    </source>
</evidence>
<evidence type="ECO:0000313" key="10">
    <source>
        <dbReference type="EMBL" id="RGA02645.1"/>
    </source>
</evidence>
<dbReference type="InterPro" id="IPR049900">
    <property type="entry name" value="PKS_mFAS_DH"/>
</dbReference>
<feature type="region of interest" description="Disordered" evidence="6">
    <location>
        <begin position="404"/>
        <end position="457"/>
    </location>
</feature>
<feature type="region of interest" description="N-terminal hotdog fold" evidence="5">
    <location>
        <begin position="549"/>
        <end position="665"/>
    </location>
</feature>
<dbReference type="InterPro" id="IPR020841">
    <property type="entry name" value="PKS_Beta-ketoAc_synthase_dom"/>
</dbReference>
<dbReference type="PANTHER" id="PTHR43775">
    <property type="entry name" value="FATTY ACID SYNTHASE"/>
    <property type="match status" value="1"/>
</dbReference>
<dbReference type="InterPro" id="IPR016039">
    <property type="entry name" value="Thiolase-like"/>
</dbReference>
<evidence type="ECO:0000259" key="8">
    <source>
        <dbReference type="PROSITE" id="PS52004"/>
    </source>
</evidence>
<gene>
    <name evidence="10" type="ORF">DI270_023270</name>
</gene>
<keyword evidence="3" id="KW-0808">Transferase</keyword>
<dbReference type="Pfam" id="PF00698">
    <property type="entry name" value="Acyl_transf_1"/>
    <property type="match status" value="2"/>
</dbReference>
<reference evidence="10 11" key="1">
    <citation type="submission" date="2018-08" db="EMBL/GenBank/DDBJ databases">
        <title>Microbispora. triticiradicis sp. nov., a novel actinomycete isolated from the root of wheat (Triticum aestivum L.)).</title>
        <authorList>
            <person name="Han C."/>
        </authorList>
    </citation>
    <scope>NUCLEOTIDE SEQUENCE [LARGE SCALE GENOMIC DNA]</scope>
    <source>
        <strain evidence="10 11">NEAU-HRDPA2-9</strain>
    </source>
</reference>
<dbReference type="InterPro" id="IPR016036">
    <property type="entry name" value="Malonyl_transacylase_ACP-bd"/>
</dbReference>
<feature type="domain" description="Carrier" evidence="7">
    <location>
        <begin position="1254"/>
        <end position="1329"/>
    </location>
</feature>
<dbReference type="SMART" id="SM01294">
    <property type="entry name" value="PKS_PP_betabranch"/>
    <property type="match status" value="2"/>
</dbReference>
<dbReference type="PANTHER" id="PTHR43775:SF51">
    <property type="entry name" value="INACTIVE PHENOLPHTHIOCEROL SYNTHESIS POLYKETIDE SYNTHASE TYPE I PKS1-RELATED"/>
    <property type="match status" value="1"/>
</dbReference>
<dbReference type="InterPro" id="IPR014030">
    <property type="entry name" value="Ketoacyl_synth_N"/>
</dbReference>
<feature type="region of interest" description="Disordered" evidence="6">
    <location>
        <begin position="2577"/>
        <end position="2596"/>
    </location>
</feature>
<dbReference type="SMART" id="SM00827">
    <property type="entry name" value="PKS_AT"/>
    <property type="match status" value="2"/>
</dbReference>
<dbReference type="Gene3D" id="3.40.47.10">
    <property type="match status" value="1"/>
</dbReference>
<feature type="active site" description="Proton donor; for dehydratase activity" evidence="5">
    <location>
        <position position="738"/>
    </location>
</feature>
<dbReference type="InterPro" id="IPR016035">
    <property type="entry name" value="Acyl_Trfase/lysoPLipase"/>
</dbReference>
<feature type="region of interest" description="Disordered" evidence="6">
    <location>
        <begin position="2644"/>
        <end position="2668"/>
    </location>
</feature>
<name>A0ABX9LFG5_9ACTN</name>
<dbReference type="InterPro" id="IPR020807">
    <property type="entry name" value="PKS_DH"/>
</dbReference>
<dbReference type="Pfam" id="PF00109">
    <property type="entry name" value="ketoacyl-synt"/>
    <property type="match status" value="1"/>
</dbReference>
<dbReference type="Pfam" id="PF21089">
    <property type="entry name" value="PKS_DH_N"/>
    <property type="match status" value="2"/>
</dbReference>
<protein>
    <submittedName>
        <fullName evidence="10">SDR family NAD(P)-dependent oxidoreductase</fullName>
    </submittedName>
</protein>
<dbReference type="Pfam" id="PF16197">
    <property type="entry name" value="KAsynt_C_assoc"/>
    <property type="match status" value="1"/>
</dbReference>
<feature type="region of interest" description="Disordered" evidence="6">
    <location>
        <begin position="1"/>
        <end position="36"/>
    </location>
</feature>
<dbReference type="SMART" id="SM00825">
    <property type="entry name" value="PKS_KS"/>
    <property type="match status" value="1"/>
</dbReference>
<feature type="domain" description="Carrier" evidence="7">
    <location>
        <begin position="3051"/>
        <end position="3126"/>
    </location>
</feature>
<dbReference type="SUPFAM" id="SSF52151">
    <property type="entry name" value="FabD/lysophospholipase-like"/>
    <property type="match status" value="2"/>
</dbReference>
<dbReference type="PROSITE" id="PS52019">
    <property type="entry name" value="PKS_MFAS_DH"/>
    <property type="match status" value="2"/>
</dbReference>
<feature type="active site" description="Proton donor; for dehydratase activity" evidence="5">
    <location>
        <position position="2436"/>
    </location>
</feature>
<feature type="domain" description="PKS/mFAS DH" evidence="9">
    <location>
        <begin position="2258"/>
        <end position="2514"/>
    </location>
</feature>
<dbReference type="InterPro" id="IPR036736">
    <property type="entry name" value="ACP-like_sf"/>
</dbReference>
<feature type="active site" description="Proton acceptor; for dehydratase activity" evidence="5">
    <location>
        <position position="580"/>
    </location>
</feature>
<dbReference type="InterPro" id="IPR020806">
    <property type="entry name" value="PKS_PP-bd"/>
</dbReference>
<feature type="compositionally biased region" description="Low complexity" evidence="6">
    <location>
        <begin position="19"/>
        <end position="36"/>
    </location>
</feature>
<dbReference type="InterPro" id="IPR042104">
    <property type="entry name" value="PKS_dehydratase_sf"/>
</dbReference>
<feature type="domain" description="PKS/mFAS DH" evidence="9">
    <location>
        <begin position="549"/>
        <end position="821"/>
    </location>
</feature>
<dbReference type="InterPro" id="IPR057326">
    <property type="entry name" value="KR_dom"/>
</dbReference>
<dbReference type="SMART" id="SM00826">
    <property type="entry name" value="PKS_DH"/>
    <property type="match status" value="2"/>
</dbReference>
<dbReference type="SUPFAM" id="SSF51735">
    <property type="entry name" value="NAD(P)-binding Rossmann-fold domains"/>
    <property type="match status" value="4"/>
</dbReference>
<dbReference type="InterPro" id="IPR009081">
    <property type="entry name" value="PP-bd_ACP"/>
</dbReference>
<dbReference type="InterPro" id="IPR014043">
    <property type="entry name" value="Acyl_transferase_dom"/>
</dbReference>
<keyword evidence="4" id="KW-0012">Acyltransferase</keyword>
<dbReference type="InterPro" id="IPR036291">
    <property type="entry name" value="NAD(P)-bd_dom_sf"/>
</dbReference>